<keyword evidence="3" id="KW-1185">Reference proteome</keyword>
<evidence type="ECO:0000256" key="1">
    <source>
        <dbReference type="SAM" id="MobiDB-lite"/>
    </source>
</evidence>
<dbReference type="EMBL" id="JANPWB010000001">
    <property type="protein sequence ID" value="KAJ1216672.1"/>
    <property type="molecule type" value="Genomic_DNA"/>
</dbReference>
<feature type="compositionally biased region" description="Polar residues" evidence="1">
    <location>
        <begin position="51"/>
        <end position="82"/>
    </location>
</feature>
<feature type="region of interest" description="Disordered" evidence="1">
    <location>
        <begin position="51"/>
        <end position="147"/>
    </location>
</feature>
<protein>
    <submittedName>
        <fullName evidence="2">Uncharacterized protein</fullName>
    </submittedName>
</protein>
<dbReference type="AlphaFoldDB" id="A0AAV7WUL7"/>
<reference evidence="2" key="1">
    <citation type="journal article" date="2022" name="bioRxiv">
        <title>Sequencing and chromosome-scale assembly of the giantPleurodeles waltlgenome.</title>
        <authorList>
            <person name="Brown T."/>
            <person name="Elewa A."/>
            <person name="Iarovenko S."/>
            <person name="Subramanian E."/>
            <person name="Araus A.J."/>
            <person name="Petzold A."/>
            <person name="Susuki M."/>
            <person name="Suzuki K.-i.T."/>
            <person name="Hayashi T."/>
            <person name="Toyoda A."/>
            <person name="Oliveira C."/>
            <person name="Osipova E."/>
            <person name="Leigh N.D."/>
            <person name="Simon A."/>
            <person name="Yun M.H."/>
        </authorList>
    </citation>
    <scope>NUCLEOTIDE SEQUENCE</scope>
    <source>
        <strain evidence="2">20211129_DDA</strain>
        <tissue evidence="2">Liver</tissue>
    </source>
</reference>
<comment type="caution">
    <text evidence="2">The sequence shown here is derived from an EMBL/GenBank/DDBJ whole genome shotgun (WGS) entry which is preliminary data.</text>
</comment>
<gene>
    <name evidence="2" type="ORF">NDU88_004273</name>
</gene>
<dbReference type="Proteomes" id="UP001066276">
    <property type="component" value="Chromosome 1_1"/>
</dbReference>
<name>A0AAV7WUL7_PLEWA</name>
<sequence>MALLSQTSSPGVGMFILPLESRAASPIRPYQAGPLLGYKCFISQSSHHSEVHSPTVQAAPQSVQQLQAAPSVPQLSRSNACRQSPALHRSPELTGGPSQGPLQVLERTRPLPRQSDPPRPLNQPVRNSSTGGGGGDHPCYASPSTARPTGPSSACLLLLWPGTLQLIRSTPEPRTRTPKPGTKGVCKVWAPSAAVGRDL</sequence>
<evidence type="ECO:0000313" key="3">
    <source>
        <dbReference type="Proteomes" id="UP001066276"/>
    </source>
</evidence>
<organism evidence="2 3">
    <name type="scientific">Pleurodeles waltl</name>
    <name type="common">Iberian ribbed newt</name>
    <dbReference type="NCBI Taxonomy" id="8319"/>
    <lineage>
        <taxon>Eukaryota</taxon>
        <taxon>Metazoa</taxon>
        <taxon>Chordata</taxon>
        <taxon>Craniata</taxon>
        <taxon>Vertebrata</taxon>
        <taxon>Euteleostomi</taxon>
        <taxon>Amphibia</taxon>
        <taxon>Batrachia</taxon>
        <taxon>Caudata</taxon>
        <taxon>Salamandroidea</taxon>
        <taxon>Salamandridae</taxon>
        <taxon>Pleurodelinae</taxon>
        <taxon>Pleurodeles</taxon>
    </lineage>
</organism>
<accession>A0AAV7WUL7</accession>
<evidence type="ECO:0000313" key="2">
    <source>
        <dbReference type="EMBL" id="KAJ1216672.1"/>
    </source>
</evidence>
<proteinExistence type="predicted"/>